<dbReference type="Proteomes" id="UP001159364">
    <property type="component" value="Linkage Group LG08"/>
</dbReference>
<accession>A0AAV8U9Z3</accession>
<feature type="region of interest" description="Disordered" evidence="1">
    <location>
        <begin position="164"/>
        <end position="190"/>
    </location>
</feature>
<gene>
    <name evidence="2" type="ORF">K2173_017297</name>
</gene>
<protein>
    <submittedName>
        <fullName evidence="2">Uncharacterized protein</fullName>
    </submittedName>
</protein>
<reference evidence="2 3" key="1">
    <citation type="submission" date="2021-09" db="EMBL/GenBank/DDBJ databases">
        <title>Genomic insights and catalytic innovation underlie evolution of tropane alkaloids biosynthesis.</title>
        <authorList>
            <person name="Wang Y.-J."/>
            <person name="Tian T."/>
            <person name="Huang J.-P."/>
            <person name="Huang S.-X."/>
        </authorList>
    </citation>
    <scope>NUCLEOTIDE SEQUENCE [LARGE SCALE GENOMIC DNA]</scope>
    <source>
        <strain evidence="2">KIB-2018</strain>
        <tissue evidence="2">Leaf</tissue>
    </source>
</reference>
<dbReference type="AlphaFoldDB" id="A0AAV8U9Z3"/>
<sequence length="229" mass="25294">MTDFPPNLGDGKFWLPSGIFVNEIGPSKYGSLSRVDNHQHARHLAALSLLQNHALSNCRKPTQCLAQRVQPVAGDFSVNRVVPPGCFRFHGGVQLGQRLLGYETISLFAGSDPFCEFRMQVKPQVGSCMETRARAVCVQRQHKGHRTHSFNGSGLGPGVVKESGGTGVFHPRTVRPTTFPGARKKQGTTQEIPVTRQRNHMTTEAASKLQEDCYYHLPPGMGLPQDWTY</sequence>
<evidence type="ECO:0000313" key="3">
    <source>
        <dbReference type="Proteomes" id="UP001159364"/>
    </source>
</evidence>
<dbReference type="EMBL" id="JAIWQS010000008">
    <property type="protein sequence ID" value="KAJ8899264.1"/>
    <property type="molecule type" value="Genomic_DNA"/>
</dbReference>
<name>A0AAV8U9Z3_9ROSI</name>
<keyword evidence="3" id="KW-1185">Reference proteome</keyword>
<evidence type="ECO:0000313" key="2">
    <source>
        <dbReference type="EMBL" id="KAJ8899264.1"/>
    </source>
</evidence>
<proteinExistence type="predicted"/>
<organism evidence="2 3">
    <name type="scientific">Erythroxylum novogranatense</name>
    <dbReference type="NCBI Taxonomy" id="1862640"/>
    <lineage>
        <taxon>Eukaryota</taxon>
        <taxon>Viridiplantae</taxon>
        <taxon>Streptophyta</taxon>
        <taxon>Embryophyta</taxon>
        <taxon>Tracheophyta</taxon>
        <taxon>Spermatophyta</taxon>
        <taxon>Magnoliopsida</taxon>
        <taxon>eudicotyledons</taxon>
        <taxon>Gunneridae</taxon>
        <taxon>Pentapetalae</taxon>
        <taxon>rosids</taxon>
        <taxon>fabids</taxon>
        <taxon>Malpighiales</taxon>
        <taxon>Erythroxylaceae</taxon>
        <taxon>Erythroxylum</taxon>
    </lineage>
</organism>
<comment type="caution">
    <text evidence="2">The sequence shown here is derived from an EMBL/GenBank/DDBJ whole genome shotgun (WGS) entry which is preliminary data.</text>
</comment>
<evidence type="ECO:0000256" key="1">
    <source>
        <dbReference type="SAM" id="MobiDB-lite"/>
    </source>
</evidence>